<accession>A0A415ULS5</accession>
<evidence type="ECO:0000256" key="1">
    <source>
        <dbReference type="ARBA" id="ARBA00023172"/>
    </source>
</evidence>
<protein>
    <recommendedName>
        <fullName evidence="2">Tyr recombinase domain-containing protein</fullName>
    </recommendedName>
</protein>
<dbReference type="GO" id="GO:0006310">
    <property type="term" value="P:DNA recombination"/>
    <property type="evidence" value="ECO:0007669"/>
    <property type="project" value="UniProtKB-KW"/>
</dbReference>
<feature type="domain" description="Tyr recombinase" evidence="2">
    <location>
        <begin position="1"/>
        <end position="36"/>
    </location>
</feature>
<dbReference type="InterPro" id="IPR002104">
    <property type="entry name" value="Integrase_catalytic"/>
</dbReference>
<evidence type="ECO:0000313" key="4">
    <source>
        <dbReference type="Proteomes" id="UP000285652"/>
    </source>
</evidence>
<evidence type="ECO:0000313" key="3">
    <source>
        <dbReference type="EMBL" id="RHN19022.1"/>
    </source>
</evidence>
<dbReference type="InterPro" id="IPR013762">
    <property type="entry name" value="Integrase-like_cat_sf"/>
</dbReference>
<name>A0A415ULS5_9FIRM</name>
<keyword evidence="1" id="KW-0233">DNA recombination</keyword>
<reference evidence="3 4" key="1">
    <citation type="submission" date="2018-08" db="EMBL/GenBank/DDBJ databases">
        <title>A genome reference for cultivated species of the human gut microbiota.</title>
        <authorList>
            <person name="Zou Y."/>
            <person name="Xue W."/>
            <person name="Luo G."/>
        </authorList>
    </citation>
    <scope>NUCLEOTIDE SEQUENCE [LARGE SCALE GENOMIC DNA]</scope>
    <source>
        <strain evidence="3 4">AF31-13BH</strain>
    </source>
</reference>
<comment type="caution">
    <text evidence="3">The sequence shown here is derived from an EMBL/GenBank/DDBJ whole genome shotgun (WGS) entry which is preliminary data.</text>
</comment>
<dbReference type="EMBL" id="QRQQ01000001">
    <property type="protein sequence ID" value="RHN19022.1"/>
    <property type="molecule type" value="Genomic_DNA"/>
</dbReference>
<dbReference type="PROSITE" id="PS51898">
    <property type="entry name" value="TYR_RECOMBINASE"/>
    <property type="match status" value="1"/>
</dbReference>
<dbReference type="RefSeq" id="WP_118447100.1">
    <property type="nucleotide sequence ID" value="NZ_CP173381.1"/>
</dbReference>
<dbReference type="Proteomes" id="UP000285652">
    <property type="component" value="Unassembled WGS sequence"/>
</dbReference>
<dbReference type="AlphaFoldDB" id="A0A415ULS5"/>
<organism evidence="3 4">
    <name type="scientific">Dorea formicigenerans</name>
    <dbReference type="NCBI Taxonomy" id="39486"/>
    <lineage>
        <taxon>Bacteria</taxon>
        <taxon>Bacillati</taxon>
        <taxon>Bacillota</taxon>
        <taxon>Clostridia</taxon>
        <taxon>Lachnospirales</taxon>
        <taxon>Lachnospiraceae</taxon>
        <taxon>Dorea</taxon>
    </lineage>
</organism>
<dbReference type="GO" id="GO:0015074">
    <property type="term" value="P:DNA integration"/>
    <property type="evidence" value="ECO:0007669"/>
    <property type="project" value="InterPro"/>
</dbReference>
<dbReference type="Gene3D" id="1.10.443.10">
    <property type="entry name" value="Intergrase catalytic core"/>
    <property type="match status" value="1"/>
</dbReference>
<evidence type="ECO:0000259" key="2">
    <source>
        <dbReference type="PROSITE" id="PS51898"/>
    </source>
</evidence>
<dbReference type="InterPro" id="IPR011010">
    <property type="entry name" value="DNA_brk_join_enz"/>
</dbReference>
<dbReference type="SUPFAM" id="SSF56349">
    <property type="entry name" value="DNA breaking-rejoining enzymes"/>
    <property type="match status" value="1"/>
</dbReference>
<dbReference type="GO" id="GO:0003677">
    <property type="term" value="F:DNA binding"/>
    <property type="evidence" value="ECO:0007669"/>
    <property type="project" value="InterPro"/>
</dbReference>
<proteinExistence type="predicted"/>
<sequence>MSQPKTVQKYLGHATLQMTMDLYTSVMPKHLSNEIDKLDNELEKLSESGEEIIDSRYKQEKKNSIITFPGDSLVV</sequence>
<gene>
    <name evidence="3" type="ORF">DWZ24_00195</name>
</gene>